<feature type="compositionally biased region" description="Basic and acidic residues" evidence="1">
    <location>
        <begin position="49"/>
        <end position="67"/>
    </location>
</feature>
<evidence type="ECO:0000313" key="2">
    <source>
        <dbReference type="EMBL" id="PMB72847.1"/>
    </source>
</evidence>
<accession>A0A2N6P012</accession>
<reference evidence="2 3" key="1">
    <citation type="journal article" date="2016" name="Appl. Microbiol. Biotechnol.">
        <title>Characterization of T-DNA insertion mutants with decreased virulence in the entomopathogenic fungus Beauveria bassiana JEF-007.</title>
        <authorList>
            <person name="Kim S."/>
            <person name="Lee S.J."/>
            <person name="Nai Y.S."/>
            <person name="Yu J.S."/>
            <person name="Lee M.R."/>
            <person name="Yang Y.T."/>
            <person name="Kim J.S."/>
        </authorList>
    </citation>
    <scope>NUCLEOTIDE SEQUENCE [LARGE SCALE GENOMIC DNA]</scope>
    <source>
        <strain evidence="2 3">JEF-007</strain>
    </source>
</reference>
<evidence type="ECO:0000256" key="1">
    <source>
        <dbReference type="SAM" id="MobiDB-lite"/>
    </source>
</evidence>
<dbReference type="EMBL" id="MRVG01000001">
    <property type="protein sequence ID" value="PMB72847.1"/>
    <property type="molecule type" value="Genomic_DNA"/>
</dbReference>
<dbReference type="AlphaFoldDB" id="A0A2N6P012"/>
<protein>
    <submittedName>
        <fullName evidence="2">Uncharacterized protein</fullName>
    </submittedName>
</protein>
<dbReference type="Proteomes" id="UP000235728">
    <property type="component" value="Unassembled WGS sequence"/>
</dbReference>
<proteinExistence type="predicted"/>
<feature type="compositionally biased region" description="Polar residues" evidence="1">
    <location>
        <begin position="1"/>
        <end position="12"/>
    </location>
</feature>
<name>A0A2N6P012_BEABA</name>
<evidence type="ECO:0000313" key="3">
    <source>
        <dbReference type="Proteomes" id="UP000235728"/>
    </source>
</evidence>
<feature type="region of interest" description="Disordered" evidence="1">
    <location>
        <begin position="1"/>
        <end position="83"/>
    </location>
</feature>
<gene>
    <name evidence="2" type="ORF">BM221_000264</name>
</gene>
<feature type="compositionally biased region" description="Polar residues" evidence="1">
    <location>
        <begin position="20"/>
        <end position="35"/>
    </location>
</feature>
<comment type="caution">
    <text evidence="2">The sequence shown here is derived from an EMBL/GenBank/DDBJ whole genome shotgun (WGS) entry which is preliminary data.</text>
</comment>
<feature type="compositionally biased region" description="Polar residues" evidence="1">
    <location>
        <begin position="74"/>
        <end position="83"/>
    </location>
</feature>
<organism evidence="2 3">
    <name type="scientific">Beauveria bassiana</name>
    <name type="common">White muscardine disease fungus</name>
    <name type="synonym">Tritirachium shiotae</name>
    <dbReference type="NCBI Taxonomy" id="176275"/>
    <lineage>
        <taxon>Eukaryota</taxon>
        <taxon>Fungi</taxon>
        <taxon>Dikarya</taxon>
        <taxon>Ascomycota</taxon>
        <taxon>Pezizomycotina</taxon>
        <taxon>Sordariomycetes</taxon>
        <taxon>Hypocreomycetidae</taxon>
        <taxon>Hypocreales</taxon>
        <taxon>Cordycipitaceae</taxon>
        <taxon>Beauveria</taxon>
    </lineage>
</organism>
<sequence length="83" mass="9042">MSSNQTFDNSKLSSAAAAAQKNTTQQRRSSKSPTPTGEPDAAALSPSQMREHLGPPEITHDYPEDSTHRRHSAVSAQQAHFLR</sequence>